<feature type="coiled-coil region" evidence="2">
    <location>
        <begin position="527"/>
        <end position="557"/>
    </location>
</feature>
<evidence type="ECO:0000256" key="3">
    <source>
        <dbReference type="SAM" id="MobiDB-lite"/>
    </source>
</evidence>
<feature type="compositionally biased region" description="Low complexity" evidence="3">
    <location>
        <begin position="333"/>
        <end position="345"/>
    </location>
</feature>
<dbReference type="SUPFAM" id="SSF48350">
    <property type="entry name" value="GTPase activation domain, GAP"/>
    <property type="match status" value="1"/>
</dbReference>
<feature type="compositionally biased region" description="Polar residues" evidence="3">
    <location>
        <begin position="474"/>
        <end position="497"/>
    </location>
</feature>
<keyword evidence="1" id="KW-0343">GTPase activation</keyword>
<feature type="domain" description="Ras-GAP" evidence="4">
    <location>
        <begin position="77"/>
        <end position="247"/>
    </location>
</feature>
<dbReference type="Proteomes" id="UP000095283">
    <property type="component" value="Unplaced"/>
</dbReference>
<dbReference type="PANTHER" id="PTHR10194">
    <property type="entry name" value="RAS GTPASE-ACTIVATING PROTEINS"/>
    <property type="match status" value="1"/>
</dbReference>
<feature type="region of interest" description="Disordered" evidence="3">
    <location>
        <begin position="422"/>
        <end position="497"/>
    </location>
</feature>
<dbReference type="SMART" id="SM00323">
    <property type="entry name" value="RasGAP"/>
    <property type="match status" value="1"/>
</dbReference>
<dbReference type="AlphaFoldDB" id="A0A1I7XVD5"/>
<evidence type="ECO:0000313" key="6">
    <source>
        <dbReference type="WBParaSite" id="Hba_21488"/>
    </source>
</evidence>
<sequence length="597" mass="66697">MIYCRYTVTTTNDSGNRLTSALGGKSVNQEQPAVRIKARWQSVEILPMRAYDDFLHFLIYNYLPLCNHLEPMLSVKAKEDFATSLVRILHRQKMAKDFLCDLIMSEVEALDNDHLMFRGNSLATKAMEAYMKLVADDYLQNVLGDFVRTALSCEESCEVDPLKLTGVSSPALEKNRVLLTRFVEIAWGKIINSTCMFPAELRAVFCSLRERLDAQRRGSLADTLISSSIFLRYLCPAILSPSLFNLVGIDGRNFPLYKLSIQKNIELVIEHNIFRPRNENVPAYRSTPPTGQATVVERNRPAAHLLTNDDYVLSTAFQTPSRLLTRLNDEIGTSSSRTSEKTNSSGDVRNTDSDADDTGLLSERPRGRKTKRRGDSSPVGSHPASSGYHSNNHSSCSNSSSSSPIDRITALSITNPAFSVGPSSYSGSTNTSTHPSSPGYTNVGYRRPSPPPYEPDIQNYSYHPVYAIPPDCDTSPQNSSSKTSLPRTNPRATRNSTHLRTTVIDVTPEDWDRSTVTPREKSWTSNVFEHQQQIEIIEQQKREIERLIRENEILKRHVAAACPSQMSKEKRSNSDCSERSFDSLGSLDNPRKSAGPS</sequence>
<reference evidence="6" key="1">
    <citation type="submission" date="2016-11" db="UniProtKB">
        <authorList>
            <consortium name="WormBaseParasite"/>
        </authorList>
    </citation>
    <scope>IDENTIFICATION</scope>
</reference>
<accession>A0A1I7XVD5</accession>
<dbReference type="InterPro" id="IPR001936">
    <property type="entry name" value="RasGAP_dom"/>
</dbReference>
<dbReference type="PROSITE" id="PS00509">
    <property type="entry name" value="RAS_GTPASE_ACTIV_1"/>
    <property type="match status" value="1"/>
</dbReference>
<evidence type="ECO:0000259" key="4">
    <source>
        <dbReference type="PROSITE" id="PS50018"/>
    </source>
</evidence>
<name>A0A1I7XVD5_HETBA</name>
<dbReference type="InterPro" id="IPR039360">
    <property type="entry name" value="Ras_GTPase"/>
</dbReference>
<feature type="region of interest" description="Disordered" evidence="3">
    <location>
        <begin position="328"/>
        <end position="404"/>
    </location>
</feature>
<dbReference type="InterPro" id="IPR008936">
    <property type="entry name" value="Rho_GTPase_activation_prot"/>
</dbReference>
<feature type="compositionally biased region" description="Low complexity" evidence="3">
    <location>
        <begin position="385"/>
        <end position="403"/>
    </location>
</feature>
<feature type="compositionally biased region" description="Basic and acidic residues" evidence="3">
    <location>
        <begin position="567"/>
        <end position="581"/>
    </location>
</feature>
<dbReference type="Gene3D" id="1.10.506.10">
    <property type="entry name" value="GTPase Activation - p120gap, domain 1"/>
    <property type="match status" value="1"/>
</dbReference>
<evidence type="ECO:0000256" key="2">
    <source>
        <dbReference type="SAM" id="Coils"/>
    </source>
</evidence>
<keyword evidence="2" id="KW-0175">Coiled coil</keyword>
<feature type="region of interest" description="Disordered" evidence="3">
    <location>
        <begin position="562"/>
        <end position="597"/>
    </location>
</feature>
<dbReference type="InterPro" id="IPR023152">
    <property type="entry name" value="RasGAP_CS"/>
</dbReference>
<dbReference type="GO" id="GO:0005096">
    <property type="term" value="F:GTPase activator activity"/>
    <property type="evidence" value="ECO:0007669"/>
    <property type="project" value="UniProtKB-KW"/>
</dbReference>
<dbReference type="Pfam" id="PF00616">
    <property type="entry name" value="RasGAP"/>
    <property type="match status" value="1"/>
</dbReference>
<evidence type="ECO:0000313" key="5">
    <source>
        <dbReference type="Proteomes" id="UP000095283"/>
    </source>
</evidence>
<evidence type="ECO:0000256" key="1">
    <source>
        <dbReference type="ARBA" id="ARBA00022468"/>
    </source>
</evidence>
<dbReference type="WBParaSite" id="Hba_21488">
    <property type="protein sequence ID" value="Hba_21488"/>
    <property type="gene ID" value="Hba_21488"/>
</dbReference>
<organism evidence="5 6">
    <name type="scientific">Heterorhabditis bacteriophora</name>
    <name type="common">Entomopathogenic nematode worm</name>
    <dbReference type="NCBI Taxonomy" id="37862"/>
    <lineage>
        <taxon>Eukaryota</taxon>
        <taxon>Metazoa</taxon>
        <taxon>Ecdysozoa</taxon>
        <taxon>Nematoda</taxon>
        <taxon>Chromadorea</taxon>
        <taxon>Rhabditida</taxon>
        <taxon>Rhabditina</taxon>
        <taxon>Rhabditomorpha</taxon>
        <taxon>Strongyloidea</taxon>
        <taxon>Heterorhabditidae</taxon>
        <taxon>Heterorhabditis</taxon>
    </lineage>
</organism>
<keyword evidence="5" id="KW-1185">Reference proteome</keyword>
<proteinExistence type="predicted"/>
<protein>
    <submittedName>
        <fullName evidence="6">Ras-GAP domain-containing protein</fullName>
    </submittedName>
</protein>
<feature type="compositionally biased region" description="Polar residues" evidence="3">
    <location>
        <begin position="422"/>
        <end position="440"/>
    </location>
</feature>
<dbReference type="PANTHER" id="PTHR10194:SF60">
    <property type="entry name" value="RAS GTPASE-ACTIVATING PROTEIN RASKOL"/>
    <property type="match status" value="1"/>
</dbReference>
<dbReference type="PROSITE" id="PS50018">
    <property type="entry name" value="RAS_GTPASE_ACTIV_2"/>
    <property type="match status" value="1"/>
</dbReference>